<dbReference type="RefSeq" id="WP_140852188.1">
    <property type="nucleotide sequence ID" value="NZ_RCZC01000009.1"/>
</dbReference>
<dbReference type="Pfam" id="PF00669">
    <property type="entry name" value="Flagellin_N"/>
    <property type="match status" value="1"/>
</dbReference>
<proteinExistence type="inferred from homology"/>
<evidence type="ECO:0000256" key="2">
    <source>
        <dbReference type="ARBA" id="ARBA00004613"/>
    </source>
</evidence>
<keyword evidence="6" id="KW-0969">Cilium</keyword>
<dbReference type="OrthoDB" id="7389561at2"/>
<dbReference type="AlphaFoldDB" id="A0A502FFQ0"/>
<dbReference type="Proteomes" id="UP000319931">
    <property type="component" value="Unassembled WGS sequence"/>
</dbReference>
<dbReference type="InterPro" id="IPR001492">
    <property type="entry name" value="Flagellin"/>
</dbReference>
<keyword evidence="6" id="KW-0282">Flagellum</keyword>
<keyword evidence="4" id="KW-0975">Bacterial flagellum</keyword>
<evidence type="ECO:0000313" key="7">
    <source>
        <dbReference type="Proteomes" id="UP000319931"/>
    </source>
</evidence>
<dbReference type="InterPro" id="IPR001029">
    <property type="entry name" value="Flagellin_N"/>
</dbReference>
<dbReference type="PANTHER" id="PTHR42792:SF1">
    <property type="entry name" value="FLAGELLAR HOOK-ASSOCIATED PROTEIN 3"/>
    <property type="match status" value="1"/>
</dbReference>
<comment type="subcellular location">
    <subcellularLocation>
        <location evidence="1">Bacterial flagellum</location>
    </subcellularLocation>
    <subcellularLocation>
        <location evidence="2">Secreted</location>
    </subcellularLocation>
</comment>
<dbReference type="GO" id="GO:0005576">
    <property type="term" value="C:extracellular region"/>
    <property type="evidence" value="ECO:0007669"/>
    <property type="project" value="UniProtKB-SubCell"/>
</dbReference>
<dbReference type="SUPFAM" id="SSF64518">
    <property type="entry name" value="Phase 1 flagellin"/>
    <property type="match status" value="1"/>
</dbReference>
<sequence length="304" mass="31036">MQIGTNQFYNTGSSQLSKLSAKADTLNTQIATTKKFTDPSADVVAYNRLSTIKQANADSKAYDGNVTLAKSLLTQSDSTLTAINTQLQQAAELTTQAATGTLSDSNRKIIATQLQGIRDELVSLAGTKDARGQPLFGAATGTSAVTQGADGTVSFGGTGEVSAIPVADGTNIQAADSAQRVFGNIPTSDGGTTDAFALLSNFISALNAGGDVSKASATAADGLTSAQTQVSAVQGSVGARAARLDIVSSQSTDAAGARELDRSALEDTDLSTAIAELQKTMTIISATQASFTKLGSLSLFDYLK</sequence>
<feature type="domain" description="Flagellin N-terminal" evidence="5">
    <location>
        <begin position="3"/>
        <end position="136"/>
    </location>
</feature>
<dbReference type="GO" id="GO:0009288">
    <property type="term" value="C:bacterial-type flagellum"/>
    <property type="evidence" value="ECO:0007669"/>
    <property type="project" value="UniProtKB-SubCell"/>
</dbReference>
<comment type="caution">
    <text evidence="6">The sequence shown here is derived from an EMBL/GenBank/DDBJ whole genome shotgun (WGS) entry which is preliminary data.</text>
</comment>
<accession>A0A502FFQ0</accession>
<dbReference type="GO" id="GO:0005198">
    <property type="term" value="F:structural molecule activity"/>
    <property type="evidence" value="ECO:0007669"/>
    <property type="project" value="InterPro"/>
</dbReference>
<organism evidence="6 7">
    <name type="scientific">Sphingomonas glacialis</name>
    <dbReference type="NCBI Taxonomy" id="658225"/>
    <lineage>
        <taxon>Bacteria</taxon>
        <taxon>Pseudomonadati</taxon>
        <taxon>Pseudomonadota</taxon>
        <taxon>Alphaproteobacteria</taxon>
        <taxon>Sphingomonadales</taxon>
        <taxon>Sphingomonadaceae</taxon>
        <taxon>Sphingomonas</taxon>
    </lineage>
</organism>
<evidence type="ECO:0000259" key="5">
    <source>
        <dbReference type="Pfam" id="PF00669"/>
    </source>
</evidence>
<evidence type="ECO:0000256" key="3">
    <source>
        <dbReference type="ARBA" id="ARBA00005709"/>
    </source>
</evidence>
<protein>
    <submittedName>
        <fullName evidence="6">Flagellar biosynthesis protein FlgL</fullName>
    </submittedName>
</protein>
<dbReference type="PANTHER" id="PTHR42792">
    <property type="entry name" value="FLAGELLIN"/>
    <property type="match status" value="1"/>
</dbReference>
<reference evidence="6 7" key="1">
    <citation type="journal article" date="2019" name="Environ. Microbiol.">
        <title>Species interactions and distinct microbial communities in high Arctic permafrost affected cryosols are associated with the CH4 and CO2 gas fluxes.</title>
        <authorList>
            <person name="Altshuler I."/>
            <person name="Hamel J."/>
            <person name="Turney S."/>
            <person name="Magnuson E."/>
            <person name="Levesque R."/>
            <person name="Greer C."/>
            <person name="Whyte L.G."/>
        </authorList>
    </citation>
    <scope>NUCLEOTIDE SEQUENCE [LARGE SCALE GENOMIC DNA]</scope>
    <source>
        <strain evidence="6 7">E6.1</strain>
    </source>
</reference>
<evidence type="ECO:0000256" key="1">
    <source>
        <dbReference type="ARBA" id="ARBA00004365"/>
    </source>
</evidence>
<gene>
    <name evidence="6" type="ORF">EAH76_20750</name>
</gene>
<comment type="similarity">
    <text evidence="3">Belongs to the bacterial flagellin family.</text>
</comment>
<evidence type="ECO:0000313" key="6">
    <source>
        <dbReference type="EMBL" id="TPG48255.1"/>
    </source>
</evidence>
<keyword evidence="6" id="KW-0966">Cell projection</keyword>
<dbReference type="EMBL" id="RCZC01000009">
    <property type="protein sequence ID" value="TPG48255.1"/>
    <property type="molecule type" value="Genomic_DNA"/>
</dbReference>
<evidence type="ECO:0000256" key="4">
    <source>
        <dbReference type="ARBA" id="ARBA00023143"/>
    </source>
</evidence>
<dbReference type="Gene3D" id="1.20.1330.10">
    <property type="entry name" value="f41 fragment of flagellin, N-terminal domain"/>
    <property type="match status" value="1"/>
</dbReference>
<keyword evidence="7" id="KW-1185">Reference proteome</keyword>
<name>A0A502FFQ0_9SPHN</name>